<dbReference type="Proteomes" id="UP000500949">
    <property type="component" value="Chromosome"/>
</dbReference>
<evidence type="ECO:0000313" key="1">
    <source>
        <dbReference type="EMBL" id="QJR76755.1"/>
    </source>
</evidence>
<reference evidence="1 2" key="1">
    <citation type="submission" date="2019-11" db="EMBL/GenBank/DDBJ databases">
        <title>Complete genome sequence of Bacteroides dorei DSM 17855.</title>
        <authorList>
            <person name="Russell J.T."/>
        </authorList>
    </citation>
    <scope>NUCLEOTIDE SEQUENCE [LARGE SCALE GENOMIC DNA]</scope>
    <source>
        <strain evidence="1 2">DSM 17855</strain>
    </source>
</reference>
<proteinExistence type="predicted"/>
<name>A0A858XMH2_9BACT</name>
<evidence type="ECO:0000313" key="2">
    <source>
        <dbReference type="Proteomes" id="UP000500949"/>
    </source>
</evidence>
<dbReference type="EMBL" id="CP046176">
    <property type="protein sequence ID" value="QJR76755.1"/>
    <property type="molecule type" value="Genomic_DNA"/>
</dbReference>
<accession>A0A858XMH2</accession>
<gene>
    <name evidence="1" type="ORF">GKD17_10315</name>
</gene>
<sequence length="308" mass="35359">MMTNLAVLEKQQQFDFQKNGIEVMDFETLQRTYKENDIYNNPVQGIYHYQVIQRMMDICGKYNLDYEVEEIFAAQNRNKTQPGVSILPQVEQTHGEKAVEAHILRRIFTTIRIKDWETDELTTTLVVAYHQDGVQAAIGPCVKICHNQCILSPERSVCNYGKKKVSMEEVFDTVDGWMANFEVNMNEDIERIQRLKRRIVSLEEIYMYIGLLTALRVSHDSADRNLSSSVETYPLNQGQISQFAEEVLKLAMTKERITAWDLYNVATEIYKPGKTDFPALIPQNGAMAELLLSHLPKEVETVEAVPVG</sequence>
<dbReference type="AlphaFoldDB" id="A0A858XMH2"/>
<protein>
    <submittedName>
        <fullName evidence="1">DUF932 domain-containing protein</fullName>
    </submittedName>
</protein>
<organism evidence="1 2">
    <name type="scientific">Phocaeicola dorei</name>
    <dbReference type="NCBI Taxonomy" id="357276"/>
    <lineage>
        <taxon>Bacteria</taxon>
        <taxon>Pseudomonadati</taxon>
        <taxon>Bacteroidota</taxon>
        <taxon>Bacteroidia</taxon>
        <taxon>Bacteroidales</taxon>
        <taxon>Bacteroidaceae</taxon>
        <taxon>Phocaeicola</taxon>
    </lineage>
</organism>